<feature type="chain" id="PRO_5003287020" description="Capsule synthesis protein CapA domain-containing protein" evidence="3">
    <location>
        <begin position="25"/>
        <end position="462"/>
    </location>
</feature>
<dbReference type="Gene3D" id="3.60.21.10">
    <property type="match status" value="1"/>
</dbReference>
<dbReference type="InterPro" id="IPR019079">
    <property type="entry name" value="Capsule_synth_CapA"/>
</dbReference>
<dbReference type="InterPro" id="IPR052169">
    <property type="entry name" value="CW_Biosynth-Accessory"/>
</dbReference>
<dbReference type="PANTHER" id="PTHR33393:SF11">
    <property type="entry name" value="POLYGLUTAMINE SYNTHESIS ACCESSORY PROTEIN RV0574C-RELATED"/>
    <property type="match status" value="1"/>
</dbReference>
<dbReference type="CDD" id="cd07381">
    <property type="entry name" value="MPP_CapA"/>
    <property type="match status" value="1"/>
</dbReference>
<dbReference type="EMBL" id="GL832959">
    <property type="protein sequence ID" value="EGD81698.1"/>
    <property type="molecule type" value="Genomic_DNA"/>
</dbReference>
<dbReference type="InParanoid" id="F2U246"/>
<dbReference type="Proteomes" id="UP000007799">
    <property type="component" value="Unassembled WGS sequence"/>
</dbReference>
<protein>
    <recommendedName>
        <fullName evidence="4">Capsule synthesis protein CapA domain-containing protein</fullName>
    </recommendedName>
</protein>
<evidence type="ECO:0000256" key="1">
    <source>
        <dbReference type="ARBA" id="ARBA00005662"/>
    </source>
</evidence>
<dbReference type="PANTHER" id="PTHR33393">
    <property type="entry name" value="POLYGLUTAMINE SYNTHESIS ACCESSORY PROTEIN RV0574C-RELATED"/>
    <property type="match status" value="1"/>
</dbReference>
<dbReference type="GeneID" id="16077494"/>
<dbReference type="AlphaFoldDB" id="F2U246"/>
<dbReference type="SUPFAM" id="SSF56300">
    <property type="entry name" value="Metallo-dependent phosphatases"/>
    <property type="match status" value="1"/>
</dbReference>
<reference evidence="5" key="1">
    <citation type="submission" date="2009-08" db="EMBL/GenBank/DDBJ databases">
        <title>Annotation of Salpingoeca rosetta.</title>
        <authorList>
            <consortium name="The Broad Institute Genome Sequencing Platform"/>
            <person name="Russ C."/>
            <person name="Cuomo C."/>
            <person name="Burger G."/>
            <person name="Gray M.W."/>
            <person name="Holland P.W.H."/>
            <person name="King N."/>
            <person name="Lang F.B.F."/>
            <person name="Roger A.J."/>
            <person name="Ruiz-Trillo I."/>
            <person name="Young S.K."/>
            <person name="Zeng Q."/>
            <person name="Gargeya S."/>
            <person name="Alvarado L."/>
            <person name="Berlin A."/>
            <person name="Chapman S.B."/>
            <person name="Chen Z."/>
            <person name="Freedman E."/>
            <person name="Gellesch M."/>
            <person name="Goldberg J."/>
            <person name="Griggs A."/>
            <person name="Gujja S."/>
            <person name="Heilman E."/>
            <person name="Heiman D."/>
            <person name="Howarth C."/>
            <person name="Mehta T."/>
            <person name="Neiman D."/>
            <person name="Pearson M."/>
            <person name="Roberts A."/>
            <person name="Saif S."/>
            <person name="Shea T."/>
            <person name="Shenoy N."/>
            <person name="Sisk P."/>
            <person name="Stolte C."/>
            <person name="Sykes S."/>
            <person name="White J."/>
            <person name="Yandava C."/>
            <person name="Haas B."/>
            <person name="Nusbaum C."/>
            <person name="Birren B."/>
        </authorList>
    </citation>
    <scope>NUCLEOTIDE SEQUENCE</scope>
    <source>
        <strain evidence="5">ATCC 50818</strain>
    </source>
</reference>
<dbReference type="OrthoDB" id="5947431at2759"/>
<evidence type="ECO:0000313" key="6">
    <source>
        <dbReference type="Proteomes" id="UP000007799"/>
    </source>
</evidence>
<evidence type="ECO:0000256" key="3">
    <source>
        <dbReference type="SAM" id="SignalP"/>
    </source>
</evidence>
<accession>F2U246</accession>
<dbReference type="SMART" id="SM00854">
    <property type="entry name" value="PGA_cap"/>
    <property type="match status" value="1"/>
</dbReference>
<feature type="domain" description="Capsule synthesis protein CapA" evidence="4">
    <location>
        <begin position="88"/>
        <end position="345"/>
    </location>
</feature>
<dbReference type="InterPro" id="IPR029052">
    <property type="entry name" value="Metallo-depent_PP-like"/>
</dbReference>
<feature type="region of interest" description="Disordered" evidence="2">
    <location>
        <begin position="413"/>
        <end position="435"/>
    </location>
</feature>
<proteinExistence type="inferred from homology"/>
<evidence type="ECO:0000313" key="5">
    <source>
        <dbReference type="EMBL" id="EGD81698.1"/>
    </source>
</evidence>
<dbReference type="KEGG" id="sre:PTSG_02411"/>
<keyword evidence="6" id="KW-1185">Reference proteome</keyword>
<name>F2U246_SALR5</name>
<evidence type="ECO:0000259" key="4">
    <source>
        <dbReference type="SMART" id="SM00854"/>
    </source>
</evidence>
<comment type="similarity">
    <text evidence="1">Belongs to the CapA family.</text>
</comment>
<dbReference type="Pfam" id="PF09587">
    <property type="entry name" value="PGA_cap"/>
    <property type="match status" value="1"/>
</dbReference>
<dbReference type="eggNOG" id="ENOG502R8EC">
    <property type="taxonomic scope" value="Eukaryota"/>
</dbReference>
<gene>
    <name evidence="5" type="ORF">PTSG_02411</name>
</gene>
<sequence>MRFRARVALLWALAVLALVVTVHLGRKESGRRNKRSVDGDDAANDDVTALMMEQLPSLLSPQRAVSTCKLARQVQDARKGKGAGHAVTLTFVGDVSFARDIGRQLDEAAAAEDGADGCASVFRHVHPLFQASDVVLANLESPGVANATTSSDPQQRKRISLGAQLQHLRCLKTAGITTVSLANNHVLDFGEASFRETLAALDELSIGVVGATAGASHIGSTDPRKGLAVQTIKGVKLGFLAFCQVKACRAARSHANVGPRLLTSLSDVLDAIEQARTQVDVVVVVVHWGREYYTRVSQLQRHQAEEMTKAGAHIIVGHHQHVLQDHAIGSNSAVLYGLGNFVFDSHVCRDPHTYAINFTASPACMSLPPPLRPLTLTDVMHSRIYRVEVNRYGVISASYLPVRTVHFPQRQSRPLFQPRPALPKGHAAGGGGGGDWTYQPSGIEASFVHVCAPGDPHCLQCQ</sequence>
<keyword evidence="3" id="KW-0732">Signal</keyword>
<dbReference type="RefSeq" id="XP_004996902.1">
    <property type="nucleotide sequence ID" value="XM_004996845.1"/>
</dbReference>
<feature type="signal peptide" evidence="3">
    <location>
        <begin position="1"/>
        <end position="24"/>
    </location>
</feature>
<organism evidence="5 6">
    <name type="scientific">Salpingoeca rosetta (strain ATCC 50818 / BSB-021)</name>
    <dbReference type="NCBI Taxonomy" id="946362"/>
    <lineage>
        <taxon>Eukaryota</taxon>
        <taxon>Choanoflagellata</taxon>
        <taxon>Craspedida</taxon>
        <taxon>Salpingoecidae</taxon>
        <taxon>Salpingoeca</taxon>
    </lineage>
</organism>
<evidence type="ECO:0000256" key="2">
    <source>
        <dbReference type="SAM" id="MobiDB-lite"/>
    </source>
</evidence>